<comment type="caution">
    <text evidence="12">The sequence shown here is derived from an EMBL/GenBank/DDBJ whole genome shotgun (WGS) entry which is preliminary data.</text>
</comment>
<dbReference type="CDD" id="cd20070">
    <property type="entry name" value="5TM_YidC_Alb3"/>
    <property type="match status" value="1"/>
</dbReference>
<evidence type="ECO:0000256" key="3">
    <source>
        <dbReference type="ARBA" id="ARBA00022475"/>
    </source>
</evidence>
<keyword evidence="8" id="KW-0143">Chaperone</keyword>
<evidence type="ECO:0000256" key="8">
    <source>
        <dbReference type="ARBA" id="ARBA00023186"/>
    </source>
</evidence>
<dbReference type="Pfam" id="PF02096">
    <property type="entry name" value="60KD_IMP"/>
    <property type="match status" value="1"/>
</dbReference>
<keyword evidence="5" id="KW-0653">Protein transport</keyword>
<evidence type="ECO:0000256" key="1">
    <source>
        <dbReference type="ARBA" id="ARBA00004651"/>
    </source>
</evidence>
<dbReference type="InterPro" id="IPR028055">
    <property type="entry name" value="YidC/Oxa/ALB_C"/>
</dbReference>
<feature type="transmembrane region" description="Helical" evidence="10">
    <location>
        <begin position="29"/>
        <end position="46"/>
    </location>
</feature>
<comment type="subcellular location">
    <subcellularLocation>
        <location evidence="1">Cell membrane</location>
        <topology evidence="1">Multi-pass membrane protein</topology>
    </subcellularLocation>
    <subcellularLocation>
        <location evidence="9">Membrane</location>
        <topology evidence="9">Multi-pass membrane protein</topology>
    </subcellularLocation>
</comment>
<evidence type="ECO:0000256" key="2">
    <source>
        <dbReference type="ARBA" id="ARBA00022448"/>
    </source>
</evidence>
<keyword evidence="4 9" id="KW-0812">Transmembrane</keyword>
<protein>
    <recommendedName>
        <fullName evidence="11">Membrane insertase YidC/Oxa/ALB C-terminal domain-containing protein</fullName>
    </recommendedName>
</protein>
<keyword evidence="6 10" id="KW-1133">Transmembrane helix</keyword>
<dbReference type="GO" id="GO:0051205">
    <property type="term" value="P:protein insertion into membrane"/>
    <property type="evidence" value="ECO:0007669"/>
    <property type="project" value="TreeGrafter"/>
</dbReference>
<evidence type="ECO:0000256" key="6">
    <source>
        <dbReference type="ARBA" id="ARBA00022989"/>
    </source>
</evidence>
<feature type="transmembrane region" description="Helical" evidence="10">
    <location>
        <begin position="7"/>
        <end position="23"/>
    </location>
</feature>
<dbReference type="PANTHER" id="PTHR12428:SF65">
    <property type="entry name" value="CYTOCHROME C OXIDASE ASSEMBLY PROTEIN COX18, MITOCHONDRIAL"/>
    <property type="match status" value="1"/>
</dbReference>
<dbReference type="InterPro" id="IPR001708">
    <property type="entry name" value="YidC/ALB3/OXA1/COX18"/>
</dbReference>
<proteinExistence type="inferred from homology"/>
<gene>
    <name evidence="12" type="ORF">A3B31_01555</name>
</gene>
<accession>A0A1G2BRX0</accession>
<keyword evidence="3" id="KW-1003">Cell membrane</keyword>
<dbReference type="EMBL" id="MHKN01000051">
    <property type="protein sequence ID" value="OGY90987.1"/>
    <property type="molecule type" value="Genomic_DNA"/>
</dbReference>
<dbReference type="GO" id="GO:0015031">
    <property type="term" value="P:protein transport"/>
    <property type="evidence" value="ECO:0007669"/>
    <property type="project" value="UniProtKB-KW"/>
</dbReference>
<evidence type="ECO:0000256" key="9">
    <source>
        <dbReference type="RuleBase" id="RU003945"/>
    </source>
</evidence>
<feature type="transmembrane region" description="Helical" evidence="10">
    <location>
        <begin position="186"/>
        <end position="211"/>
    </location>
</feature>
<dbReference type="AlphaFoldDB" id="A0A1G2BRX0"/>
<dbReference type="GO" id="GO:0032977">
    <property type="term" value="F:membrane insertase activity"/>
    <property type="evidence" value="ECO:0007669"/>
    <property type="project" value="InterPro"/>
</dbReference>
<dbReference type="InterPro" id="IPR047196">
    <property type="entry name" value="YidC_ALB_C"/>
</dbReference>
<feature type="transmembrane region" description="Helical" evidence="10">
    <location>
        <begin position="146"/>
        <end position="165"/>
    </location>
</feature>
<dbReference type="Proteomes" id="UP000177349">
    <property type="component" value="Unassembled WGS sequence"/>
</dbReference>
<comment type="similarity">
    <text evidence="9">Belongs to the OXA1/ALB3/YidC family.</text>
</comment>
<evidence type="ECO:0000259" key="11">
    <source>
        <dbReference type="Pfam" id="PF02096"/>
    </source>
</evidence>
<reference evidence="12 13" key="1">
    <citation type="journal article" date="2016" name="Nat. Commun.">
        <title>Thousands of microbial genomes shed light on interconnected biogeochemical processes in an aquifer system.</title>
        <authorList>
            <person name="Anantharaman K."/>
            <person name="Brown C.T."/>
            <person name="Hug L.A."/>
            <person name="Sharon I."/>
            <person name="Castelle C.J."/>
            <person name="Probst A.J."/>
            <person name="Thomas B.C."/>
            <person name="Singh A."/>
            <person name="Wilkins M.J."/>
            <person name="Karaoz U."/>
            <person name="Brodie E.L."/>
            <person name="Williams K.H."/>
            <person name="Hubbard S.S."/>
            <person name="Banfield J.F."/>
        </authorList>
    </citation>
    <scope>NUCLEOTIDE SEQUENCE [LARGE SCALE GENOMIC DNA]</scope>
</reference>
<sequence>MGIFKIILLQPIFNVLVFLYNTVSFHDLGVAIIALTLLLKIIFYPLNRRAIVSQKALQKIQPKIEELKEKYKDDREKLGSEMMALYKREKINPFSSCLPLLIQLPILIAVYQVFIQGLNGMNLDLLYPGIANPGSLNQTAFGFFDLSVRSIPLAVLAGLAQYWQTKMLMNKREKKGSMASMMNKQMLYMMPVITIVIGSSFPAGLTLYWFATTFFSALQQLWMFRGQPKSE</sequence>
<evidence type="ECO:0000256" key="10">
    <source>
        <dbReference type="SAM" id="Phobius"/>
    </source>
</evidence>
<evidence type="ECO:0000313" key="12">
    <source>
        <dbReference type="EMBL" id="OGY90987.1"/>
    </source>
</evidence>
<dbReference type="GO" id="GO:0005886">
    <property type="term" value="C:plasma membrane"/>
    <property type="evidence" value="ECO:0007669"/>
    <property type="project" value="UniProtKB-SubCell"/>
</dbReference>
<evidence type="ECO:0000256" key="7">
    <source>
        <dbReference type="ARBA" id="ARBA00023136"/>
    </source>
</evidence>
<keyword evidence="2" id="KW-0813">Transport</keyword>
<name>A0A1G2BRX0_9BACT</name>
<evidence type="ECO:0000313" key="13">
    <source>
        <dbReference type="Proteomes" id="UP000177349"/>
    </source>
</evidence>
<organism evidence="12 13">
    <name type="scientific">Candidatus Komeilibacteria bacterium RIFCSPLOWO2_01_FULL_53_11</name>
    <dbReference type="NCBI Taxonomy" id="1798552"/>
    <lineage>
        <taxon>Bacteria</taxon>
        <taxon>Candidatus Komeiliibacteriota</taxon>
    </lineage>
</organism>
<dbReference type="NCBIfam" id="TIGR03592">
    <property type="entry name" value="yidC_oxa1_cterm"/>
    <property type="match status" value="1"/>
</dbReference>
<dbReference type="PANTHER" id="PTHR12428">
    <property type="entry name" value="OXA1"/>
    <property type="match status" value="1"/>
</dbReference>
<feature type="domain" description="Membrane insertase YidC/Oxa/ALB C-terminal" evidence="11">
    <location>
        <begin position="29"/>
        <end position="223"/>
    </location>
</feature>
<evidence type="ECO:0000256" key="5">
    <source>
        <dbReference type="ARBA" id="ARBA00022927"/>
    </source>
</evidence>
<evidence type="ECO:0000256" key="4">
    <source>
        <dbReference type="ARBA" id="ARBA00022692"/>
    </source>
</evidence>
<keyword evidence="7 10" id="KW-0472">Membrane</keyword>
<feature type="transmembrane region" description="Helical" evidence="10">
    <location>
        <begin position="91"/>
        <end position="114"/>
    </location>
</feature>